<keyword evidence="1" id="KW-0472">Membrane</keyword>
<dbReference type="Proteomes" id="UP000052268">
    <property type="component" value="Unassembled WGS sequence"/>
</dbReference>
<reference evidence="2 3" key="1">
    <citation type="journal article" date="2015" name="G3 (Bethesda)">
        <title>Insights into Ongoing Evolution of the Hexachlorocyclohexane Catabolic Pathway from Comparative Genomics of Ten Sphingomonadaceae Strains.</title>
        <authorList>
            <person name="Pearce S.L."/>
            <person name="Oakeshott J.G."/>
            <person name="Pandey G."/>
        </authorList>
    </citation>
    <scope>NUCLEOTIDE SEQUENCE [LARGE SCALE GENOMIC DNA]</scope>
    <source>
        <strain evidence="2 3">LL02</strain>
    </source>
</reference>
<comment type="caution">
    <text evidence="2">The sequence shown here is derived from an EMBL/GenBank/DDBJ whole genome shotgun (WGS) entry which is preliminary data.</text>
</comment>
<name>A0A0J7XG57_9SPHN</name>
<feature type="transmembrane region" description="Helical" evidence="1">
    <location>
        <begin position="35"/>
        <end position="56"/>
    </location>
</feature>
<protein>
    <submittedName>
        <fullName evidence="2">Uncharacterized protein</fullName>
    </submittedName>
</protein>
<keyword evidence="1" id="KW-0812">Transmembrane</keyword>
<keyword evidence="3" id="KW-1185">Reference proteome</keyword>
<feature type="transmembrane region" description="Helical" evidence="1">
    <location>
        <begin position="88"/>
        <end position="106"/>
    </location>
</feature>
<evidence type="ECO:0000256" key="1">
    <source>
        <dbReference type="SAM" id="Phobius"/>
    </source>
</evidence>
<dbReference type="PATRIC" id="fig|1114963.3.peg.4887"/>
<organism evidence="2 3">
    <name type="scientific">Novosphingobium barchaimii LL02</name>
    <dbReference type="NCBI Taxonomy" id="1114963"/>
    <lineage>
        <taxon>Bacteria</taxon>
        <taxon>Pseudomonadati</taxon>
        <taxon>Pseudomonadota</taxon>
        <taxon>Alphaproteobacteria</taxon>
        <taxon>Sphingomonadales</taxon>
        <taxon>Sphingomonadaceae</taxon>
        <taxon>Novosphingobium</taxon>
    </lineage>
</organism>
<sequence>MHDEFRQQVDAGIGLHDHTVSDILKKISSKGIIDMGFRVLLAGVMTSSLIAAPAMANSASSLSVAKAANVKAVTSSKKSSKLLEGGPLIALLGGAAIVAGAIVIVADDNDSKPDSN</sequence>
<dbReference type="AlphaFoldDB" id="A0A0J7XG57"/>
<evidence type="ECO:0000313" key="3">
    <source>
        <dbReference type="Proteomes" id="UP000052268"/>
    </source>
</evidence>
<gene>
    <name evidence="2" type="ORF">V474_06210</name>
</gene>
<dbReference type="EMBL" id="JACU01000015">
    <property type="protein sequence ID" value="KMS50689.1"/>
    <property type="molecule type" value="Genomic_DNA"/>
</dbReference>
<keyword evidence="1" id="KW-1133">Transmembrane helix</keyword>
<evidence type="ECO:0000313" key="2">
    <source>
        <dbReference type="EMBL" id="KMS50689.1"/>
    </source>
</evidence>
<proteinExistence type="predicted"/>
<accession>A0A0J7XG57</accession>